<name>A0A075MT09_9ARCH</name>
<protein>
    <submittedName>
        <fullName evidence="1">Uncharacterized protein</fullName>
    </submittedName>
</protein>
<accession>A0A075MT09</accession>
<proteinExistence type="predicted"/>
<dbReference type="EMBL" id="CP007174">
    <property type="protein sequence ID" value="AIF83927.1"/>
    <property type="molecule type" value="Genomic_DNA"/>
</dbReference>
<sequence>MAKRLCLLFKSRESLIYSSRLFYTNMALPLEVRGAIEQMIDLQITGMTAEDAAEKARAEFDKAKEKAKDALK</sequence>
<dbReference type="KEGG" id="nev:NTE_01867"/>
<organism evidence="1 2">
    <name type="scientific">Candidatus Nitrososphaera evergladensis SR1</name>
    <dbReference type="NCBI Taxonomy" id="1459636"/>
    <lineage>
        <taxon>Archaea</taxon>
        <taxon>Nitrososphaerota</taxon>
        <taxon>Nitrososphaeria</taxon>
        <taxon>Nitrososphaerales</taxon>
        <taxon>Nitrososphaeraceae</taxon>
        <taxon>Nitrososphaera</taxon>
    </lineage>
</organism>
<evidence type="ECO:0000313" key="2">
    <source>
        <dbReference type="Proteomes" id="UP000028194"/>
    </source>
</evidence>
<keyword evidence="2" id="KW-1185">Reference proteome</keyword>
<gene>
    <name evidence="1" type="ORF">NTE_01867</name>
</gene>
<dbReference type="HOGENOM" id="CLU_2712610_0_0_2"/>
<dbReference type="Proteomes" id="UP000028194">
    <property type="component" value="Chromosome"/>
</dbReference>
<reference evidence="1 2" key="1">
    <citation type="journal article" date="2014" name="PLoS ONE">
        <title>Genome Sequence of Candidatus Nitrososphaera evergladensis from Group I.1b Enriched from Everglades Soil Reveals Novel Genomic Features of the Ammonia-Oxidizing Archaea.</title>
        <authorList>
            <person name="Zhalnina K.V."/>
            <person name="Dias R."/>
            <person name="Leonard M.T."/>
            <person name="Dorr de Quadros P."/>
            <person name="Camargo F.A."/>
            <person name="Drew J.C."/>
            <person name="Farmerie W.G."/>
            <person name="Daroub S.H."/>
            <person name="Triplett E.W."/>
        </authorList>
    </citation>
    <scope>NUCLEOTIDE SEQUENCE [LARGE SCALE GENOMIC DNA]</scope>
    <source>
        <strain evidence="1 2">SR1</strain>
    </source>
</reference>
<dbReference type="AlphaFoldDB" id="A0A075MT09"/>
<evidence type="ECO:0000313" key="1">
    <source>
        <dbReference type="EMBL" id="AIF83927.1"/>
    </source>
</evidence>